<dbReference type="eggNOG" id="KOG2615">
    <property type="taxonomic scope" value="Eukaryota"/>
</dbReference>
<proteinExistence type="predicted"/>
<evidence type="ECO:0000313" key="8">
    <source>
        <dbReference type="Proteomes" id="UP000000226"/>
    </source>
</evidence>
<gene>
    <name evidence="7" type="ORF">PHAVU_011G173100g</name>
</gene>
<dbReference type="GO" id="GO:0090333">
    <property type="term" value="P:regulation of stomatal closure"/>
    <property type="evidence" value="ECO:0007669"/>
    <property type="project" value="TreeGrafter"/>
</dbReference>
<dbReference type="GO" id="GO:0005886">
    <property type="term" value="C:plasma membrane"/>
    <property type="evidence" value="ECO:0007669"/>
    <property type="project" value="TreeGrafter"/>
</dbReference>
<evidence type="ECO:0000256" key="4">
    <source>
        <dbReference type="ARBA" id="ARBA00022989"/>
    </source>
</evidence>
<keyword evidence="3 6" id="KW-0812">Transmembrane</keyword>
<keyword evidence="4 6" id="KW-1133">Transmembrane helix</keyword>
<dbReference type="Proteomes" id="UP000000226">
    <property type="component" value="Chromosome 11"/>
</dbReference>
<dbReference type="AlphaFoldDB" id="V7AII3"/>
<evidence type="ECO:0000256" key="1">
    <source>
        <dbReference type="ARBA" id="ARBA00004141"/>
    </source>
</evidence>
<keyword evidence="2" id="KW-0813">Transport</keyword>
<dbReference type="PANTHER" id="PTHR23504:SF114">
    <property type="entry name" value="PROTEIN ZINC INDUCED FACILITATOR-LIKE 1"/>
    <property type="match status" value="1"/>
</dbReference>
<evidence type="ECO:0000256" key="6">
    <source>
        <dbReference type="SAM" id="Phobius"/>
    </source>
</evidence>
<dbReference type="SUPFAM" id="SSF103473">
    <property type="entry name" value="MFS general substrate transporter"/>
    <property type="match status" value="1"/>
</dbReference>
<evidence type="ECO:0000256" key="2">
    <source>
        <dbReference type="ARBA" id="ARBA00022448"/>
    </source>
</evidence>
<reference evidence="8" key="1">
    <citation type="journal article" date="2014" name="Nat. Genet.">
        <title>A reference genome for common bean and genome-wide analysis of dual domestications.</title>
        <authorList>
            <person name="Schmutz J."/>
            <person name="McClean P.E."/>
            <person name="Mamidi S."/>
            <person name="Wu G.A."/>
            <person name="Cannon S.B."/>
            <person name="Grimwood J."/>
            <person name="Jenkins J."/>
            <person name="Shu S."/>
            <person name="Song Q."/>
            <person name="Chavarro C."/>
            <person name="Torres-Torres M."/>
            <person name="Geffroy V."/>
            <person name="Moghaddam S.M."/>
            <person name="Gao D."/>
            <person name="Abernathy B."/>
            <person name="Barry K."/>
            <person name="Blair M."/>
            <person name="Brick M.A."/>
            <person name="Chovatia M."/>
            <person name="Gepts P."/>
            <person name="Goodstein D.M."/>
            <person name="Gonzales M."/>
            <person name="Hellsten U."/>
            <person name="Hyten D.L."/>
            <person name="Jia G."/>
            <person name="Kelly J.D."/>
            <person name="Kudrna D."/>
            <person name="Lee R."/>
            <person name="Richard M.M."/>
            <person name="Miklas P.N."/>
            <person name="Osorno J.M."/>
            <person name="Rodrigues J."/>
            <person name="Thareau V."/>
            <person name="Urrea C.A."/>
            <person name="Wang M."/>
            <person name="Yu Y."/>
            <person name="Zhang M."/>
            <person name="Wing R.A."/>
            <person name="Cregan P.B."/>
            <person name="Rokhsar D.S."/>
            <person name="Jackson S.A."/>
        </authorList>
    </citation>
    <scope>NUCLEOTIDE SEQUENCE [LARGE SCALE GENOMIC DNA]</scope>
    <source>
        <strain evidence="8">cv. G19833</strain>
    </source>
</reference>
<name>V7AII3_PHAVU</name>
<dbReference type="PANTHER" id="PTHR23504">
    <property type="entry name" value="MAJOR FACILITATOR SUPERFAMILY DOMAIN-CONTAINING PROTEIN 10"/>
    <property type="match status" value="1"/>
</dbReference>
<dbReference type="InterPro" id="IPR036259">
    <property type="entry name" value="MFS_trans_sf"/>
</dbReference>
<keyword evidence="8" id="KW-1185">Reference proteome</keyword>
<feature type="transmembrane region" description="Helical" evidence="6">
    <location>
        <begin position="23"/>
        <end position="44"/>
    </location>
</feature>
<keyword evidence="5 6" id="KW-0472">Membrane</keyword>
<dbReference type="Gene3D" id="1.20.1250.20">
    <property type="entry name" value="MFS general substrate transporter like domains"/>
    <property type="match status" value="1"/>
</dbReference>
<sequence>MLGRCLTSLLWGTIADRIGRKPVIIIGIISVKSFWMAVIVRFLLGSLNCLFGPVKPIQLNFFEKNTKLLDSQP</sequence>
<dbReference type="GO" id="GO:0009705">
    <property type="term" value="C:plant-type vacuole membrane"/>
    <property type="evidence" value="ECO:0007669"/>
    <property type="project" value="TreeGrafter"/>
</dbReference>
<dbReference type="EMBL" id="CM002298">
    <property type="protein sequence ID" value="ESW05359.1"/>
    <property type="molecule type" value="Genomic_DNA"/>
</dbReference>
<evidence type="ECO:0008006" key="9">
    <source>
        <dbReference type="Google" id="ProtNLM"/>
    </source>
</evidence>
<comment type="subcellular location">
    <subcellularLocation>
        <location evidence="1">Membrane</location>
        <topology evidence="1">Multi-pass membrane protein</topology>
    </subcellularLocation>
</comment>
<organism evidence="7 8">
    <name type="scientific">Phaseolus vulgaris</name>
    <name type="common">Kidney bean</name>
    <name type="synonym">French bean</name>
    <dbReference type="NCBI Taxonomy" id="3885"/>
    <lineage>
        <taxon>Eukaryota</taxon>
        <taxon>Viridiplantae</taxon>
        <taxon>Streptophyta</taxon>
        <taxon>Embryophyta</taxon>
        <taxon>Tracheophyta</taxon>
        <taxon>Spermatophyta</taxon>
        <taxon>Magnoliopsida</taxon>
        <taxon>eudicotyledons</taxon>
        <taxon>Gunneridae</taxon>
        <taxon>Pentapetalae</taxon>
        <taxon>rosids</taxon>
        <taxon>fabids</taxon>
        <taxon>Fabales</taxon>
        <taxon>Fabaceae</taxon>
        <taxon>Papilionoideae</taxon>
        <taxon>50 kb inversion clade</taxon>
        <taxon>NPAAA clade</taxon>
        <taxon>indigoferoid/millettioid clade</taxon>
        <taxon>Phaseoleae</taxon>
        <taxon>Phaseolus</taxon>
    </lineage>
</organism>
<dbReference type="Gramene" id="ESW05359">
    <property type="protein sequence ID" value="ESW05359"/>
    <property type="gene ID" value="PHAVU_011G173100g"/>
</dbReference>
<evidence type="ECO:0000256" key="3">
    <source>
        <dbReference type="ARBA" id="ARBA00022692"/>
    </source>
</evidence>
<dbReference type="GO" id="GO:0022821">
    <property type="term" value="F:solute:potassium antiporter activity"/>
    <property type="evidence" value="ECO:0007669"/>
    <property type="project" value="TreeGrafter"/>
</dbReference>
<protein>
    <recommendedName>
        <fullName evidence="9">Major facilitator superfamily (MFS) profile domain-containing protein</fullName>
    </recommendedName>
</protein>
<evidence type="ECO:0000256" key="5">
    <source>
        <dbReference type="ARBA" id="ARBA00023136"/>
    </source>
</evidence>
<accession>V7AII3</accession>
<dbReference type="SMR" id="V7AII3"/>
<evidence type="ECO:0000313" key="7">
    <source>
        <dbReference type="EMBL" id="ESW05359.1"/>
    </source>
</evidence>
<dbReference type="OrthoDB" id="10262656at2759"/>